<dbReference type="Pfam" id="PF09979">
    <property type="entry name" value="DUF2213"/>
    <property type="match status" value="1"/>
</dbReference>
<reference evidence="2" key="1">
    <citation type="submission" date="2011-10" db="EMBL/GenBank/DDBJ databases">
        <title>The Genome Sequence of Oxalobacter formigenes HOxBLS.</title>
        <authorList>
            <consortium name="The Broad Institute Genome Sequencing Platform"/>
            <person name="Earl A."/>
            <person name="Ward D."/>
            <person name="Feldgarden M."/>
            <person name="Gevers D."/>
            <person name="Allison M.J."/>
            <person name="Humphrey S."/>
            <person name="Young S.K."/>
            <person name="Zeng Q."/>
            <person name="Gargeya S."/>
            <person name="Fitzgerald M."/>
            <person name="Haas B."/>
            <person name="Abouelleil A."/>
            <person name="Alvarado L."/>
            <person name="Arachchi H.M."/>
            <person name="Berlin A."/>
            <person name="Brown A."/>
            <person name="Chapman S.B."/>
            <person name="Chen Z."/>
            <person name="Dunbar C."/>
            <person name="Freedman E."/>
            <person name="Gearin G."/>
            <person name="Goldberg J."/>
            <person name="Griggs A."/>
            <person name="Gujja S."/>
            <person name="Heiman D."/>
            <person name="Howarth C."/>
            <person name="Larson L."/>
            <person name="Lui A."/>
            <person name="MacDonald P.J.P."/>
            <person name="Montmayeur A."/>
            <person name="Murphy C."/>
            <person name="Neiman D."/>
            <person name="Pearson M."/>
            <person name="Priest M."/>
            <person name="Roberts A."/>
            <person name="Saif S."/>
            <person name="Shea T."/>
            <person name="Shenoy N."/>
            <person name="Sisk P."/>
            <person name="Stolte C."/>
            <person name="Sykes S."/>
            <person name="Wortman J."/>
            <person name="Nusbaum C."/>
            <person name="Birren B."/>
        </authorList>
    </citation>
    <scope>NUCLEOTIDE SEQUENCE [LARGE SCALE GENOMIC DNA]</scope>
    <source>
        <strain evidence="2">HOxBLS</strain>
    </source>
</reference>
<evidence type="ECO:0000313" key="2">
    <source>
        <dbReference type="EMBL" id="EEO27171.1"/>
    </source>
</evidence>
<dbReference type="HOGENOM" id="CLU_369140_0_0_4"/>
<dbReference type="eggNOG" id="COG3566">
    <property type="taxonomic scope" value="Bacteria"/>
</dbReference>
<accession>C3X1T5</accession>
<name>C3X1T5_9BURK</name>
<proteinExistence type="predicted"/>
<gene>
    <name evidence="2" type="ORF">OFAG_00324</name>
</gene>
<dbReference type="Proteomes" id="UP000003973">
    <property type="component" value="Unassembled WGS sequence"/>
</dbReference>
<organism evidence="2 3">
    <name type="scientific">Oxalobacter paraformigenes</name>
    <dbReference type="NCBI Taxonomy" id="556268"/>
    <lineage>
        <taxon>Bacteria</taxon>
        <taxon>Pseudomonadati</taxon>
        <taxon>Pseudomonadota</taxon>
        <taxon>Betaproteobacteria</taxon>
        <taxon>Burkholderiales</taxon>
        <taxon>Oxalobacteraceae</taxon>
        <taxon>Oxalobacter</taxon>
    </lineage>
</organism>
<evidence type="ECO:0000313" key="3">
    <source>
        <dbReference type="Proteomes" id="UP000003973"/>
    </source>
</evidence>
<dbReference type="RefSeq" id="WP_005876048.1">
    <property type="nucleotide sequence ID" value="NZ_CABMNL010000001.1"/>
</dbReference>
<evidence type="ECO:0008006" key="4">
    <source>
        <dbReference type="Google" id="ProtNLM"/>
    </source>
</evidence>
<dbReference type="InterPro" id="IPR016913">
    <property type="entry name" value="UCP029215"/>
</dbReference>
<comment type="caution">
    <text evidence="2">The sequence shown here is derived from an EMBL/GenBank/DDBJ whole genome shotgun (WGS) entry which is preliminary data.</text>
</comment>
<dbReference type="AlphaFoldDB" id="C3X1T5"/>
<keyword evidence="3" id="KW-1185">Reference proteome</keyword>
<evidence type="ECO:0000256" key="1">
    <source>
        <dbReference type="SAM" id="MobiDB-lite"/>
    </source>
</evidence>
<protein>
    <recommendedName>
        <fullName evidence="4">Large polyvalent protein-associated domain-containing protein</fullName>
    </recommendedName>
</protein>
<feature type="region of interest" description="Disordered" evidence="1">
    <location>
        <begin position="177"/>
        <end position="221"/>
    </location>
</feature>
<dbReference type="EMBL" id="ACDP02000029">
    <property type="protein sequence ID" value="EEO27171.1"/>
    <property type="molecule type" value="Genomic_DNA"/>
</dbReference>
<sequence>MNGKEKERWITLPNGVHCRIEDGTIVDGPKVLQGKGLHDLDGTNDVHILKDTSPKTSEYQKMLAANSGDHYRTTREFFKQSLQGKAVIATIDGERCPVFFTGGTWREIKGGLKNDPIKSELLVHIPDIIATGKCTAEPLYHARNDNTKEVFTFRKSIETNEGLRLAMVDVLDRNRSAPNPAAYSVTREGSSKFEYRDKKKLPANPGESPAGGVSKPAEDAGFSQSALNRRISTGSQTLLASDSERLNNTIPKKYEVVNIRFSDEIMKDGENNLEDVLFALDASSARHYDANGFLHVDLTPITKEQVVHYLGIEIPRWKEHGLDPQKEYWGYRPAEEIEKAASTFNGLPVMLNHHVVTPDTPAKDYQVGHTGTDAEWSAPYLENSLIITDRMGIEGIENGTYRQISAAYRYDPDFTAGEFNGTRYDFIIRNIKGNHIALVRKGRSGPDVIVADAEPEAFMNESNIEAVEVTAAEAIKELASLIAGVHIQDPETGEIKDMTQDEDKNAAIGRLLDVLAQYVPEELIGKLKDELTDLAYSKPTGDDDFNAKEAFKYGENVERDRIERKEEPGGKDADPMSVREAVKAGENYERRKLDREHESEGMKKAMDACGLDAESPEFQRAFAEGVKYGEEKMRTEREHLDRLHESEGARHAMDSAELVDRITRNSLEELSRRNRLAEKVMPFIGTFAFDSMTTIDVARYAARKLGLKADAGQVVTAVEAYLHNRPVPSSRAMAMDSEPGKKRINQVNKFYELR</sequence>